<dbReference type="EMBL" id="GGEC01071754">
    <property type="protein sequence ID" value="MBX52238.1"/>
    <property type="molecule type" value="Transcribed_RNA"/>
</dbReference>
<evidence type="ECO:0000313" key="1">
    <source>
        <dbReference type="EMBL" id="MBX52238.1"/>
    </source>
</evidence>
<proteinExistence type="predicted"/>
<name>A0A2P2PBV6_RHIMU</name>
<dbReference type="AlphaFoldDB" id="A0A2P2PBV6"/>
<accession>A0A2P2PBV6</accession>
<protein>
    <submittedName>
        <fullName evidence="1">Uncharacterized protein</fullName>
    </submittedName>
</protein>
<reference evidence="1" key="1">
    <citation type="submission" date="2018-02" db="EMBL/GenBank/DDBJ databases">
        <title>Rhizophora mucronata_Transcriptome.</title>
        <authorList>
            <person name="Meera S.P."/>
            <person name="Sreeshan A."/>
            <person name="Augustine A."/>
        </authorList>
    </citation>
    <scope>NUCLEOTIDE SEQUENCE</scope>
    <source>
        <tissue evidence="1">Leaf</tissue>
    </source>
</reference>
<sequence>MAQLYDYSLMIKGPGEKLMQ</sequence>
<organism evidence="1">
    <name type="scientific">Rhizophora mucronata</name>
    <name type="common">Asiatic mangrove</name>
    <dbReference type="NCBI Taxonomy" id="61149"/>
    <lineage>
        <taxon>Eukaryota</taxon>
        <taxon>Viridiplantae</taxon>
        <taxon>Streptophyta</taxon>
        <taxon>Embryophyta</taxon>
        <taxon>Tracheophyta</taxon>
        <taxon>Spermatophyta</taxon>
        <taxon>Magnoliopsida</taxon>
        <taxon>eudicotyledons</taxon>
        <taxon>Gunneridae</taxon>
        <taxon>Pentapetalae</taxon>
        <taxon>rosids</taxon>
        <taxon>fabids</taxon>
        <taxon>Malpighiales</taxon>
        <taxon>Rhizophoraceae</taxon>
        <taxon>Rhizophora</taxon>
    </lineage>
</organism>